<dbReference type="EMBL" id="UOGF01000077">
    <property type="protein sequence ID" value="VAX31660.1"/>
    <property type="molecule type" value="Genomic_DNA"/>
</dbReference>
<dbReference type="SUPFAM" id="SSF53800">
    <property type="entry name" value="Chelatase"/>
    <property type="match status" value="1"/>
</dbReference>
<organism evidence="3">
    <name type="scientific">hydrothermal vent metagenome</name>
    <dbReference type="NCBI Taxonomy" id="652676"/>
    <lineage>
        <taxon>unclassified sequences</taxon>
        <taxon>metagenomes</taxon>
        <taxon>ecological metagenomes</taxon>
    </lineage>
</organism>
<evidence type="ECO:0000256" key="2">
    <source>
        <dbReference type="ARBA" id="ARBA00023239"/>
    </source>
</evidence>
<dbReference type="InterPro" id="IPR002762">
    <property type="entry name" value="CbiX-like"/>
</dbReference>
<accession>A0A3B1DA08</accession>
<dbReference type="Pfam" id="PF01903">
    <property type="entry name" value="CbiX"/>
    <property type="match status" value="1"/>
</dbReference>
<keyword evidence="1" id="KW-0479">Metal-binding</keyword>
<evidence type="ECO:0000313" key="3">
    <source>
        <dbReference type="EMBL" id="VAX31660.1"/>
    </source>
</evidence>
<sequence>MTADKNALQNKDMTNALKSSNIIIVLAMHGTPPKDFPKTEHKELFEIRAALKHATNPSKALKARHDFLDKKMRLWPRTEKNDPFHFGSMALGHQLEKQSRFKVIVGFNEFCDPDLDKAIREAVGLADKKVLVTTPMMTRGGSHSKGDIPSAIAGVKKDFPKTDIIYAWPFPTSEIAGFLSAQIQVFL</sequence>
<keyword evidence="2" id="KW-0456">Lyase</keyword>
<gene>
    <name evidence="3" type="ORF">MNBD_NITROSPIRAE01-1988</name>
</gene>
<protein>
    <recommendedName>
        <fullName evidence="4">Sirohydrochlorin cobaltochelatase</fullName>
    </recommendedName>
</protein>
<reference evidence="3" key="1">
    <citation type="submission" date="2018-06" db="EMBL/GenBank/DDBJ databases">
        <authorList>
            <person name="Zhirakovskaya E."/>
        </authorList>
    </citation>
    <scope>NUCLEOTIDE SEQUENCE</scope>
</reference>
<evidence type="ECO:0000256" key="1">
    <source>
        <dbReference type="ARBA" id="ARBA00022723"/>
    </source>
</evidence>
<dbReference type="GO" id="GO:0016829">
    <property type="term" value="F:lyase activity"/>
    <property type="evidence" value="ECO:0007669"/>
    <property type="project" value="UniProtKB-KW"/>
</dbReference>
<evidence type="ECO:0008006" key="4">
    <source>
        <dbReference type="Google" id="ProtNLM"/>
    </source>
</evidence>
<proteinExistence type="predicted"/>
<dbReference type="Gene3D" id="3.40.50.1400">
    <property type="match status" value="1"/>
</dbReference>
<dbReference type="GO" id="GO:0046872">
    <property type="term" value="F:metal ion binding"/>
    <property type="evidence" value="ECO:0007669"/>
    <property type="project" value="UniProtKB-KW"/>
</dbReference>
<dbReference type="AlphaFoldDB" id="A0A3B1DA08"/>
<name>A0A3B1DA08_9ZZZZ</name>